<reference evidence="1" key="1">
    <citation type="submission" date="2023-04" db="EMBL/GenBank/DDBJ databases">
        <title>A chromosome-level genome assembly of the parasitoid wasp Eretmocerus hayati.</title>
        <authorList>
            <person name="Zhong Y."/>
            <person name="Liu S."/>
            <person name="Liu Y."/>
        </authorList>
    </citation>
    <scope>NUCLEOTIDE SEQUENCE</scope>
    <source>
        <strain evidence="1">ZJU_SS_LIU_2023</strain>
    </source>
</reference>
<sequence length="355" mass="40699">MLTTSSRLKHLSTQSLRAFSAQKKAVAVKNYYRILGVTEDCDDETLRLAFVNLVKKFHPDSGSSETSASRFSEVETAYRQIQRHRYEEREKTKTQNPDAEEFDIEHTAPQHRHYLVHDCGLGTPSARQRRYAAERAQTAVQNVMEHRLKKLQAEERSTLVGQDKRRARDIKTRYGMDRLVEDLIQEAMSRGEFSDLPGIGKPLKNNASAENPYVDFVTHKLNQVLIDNGFTPEWIQLSKEIRQETDELKKLLTEARNRLGELPLTDEEKSSWDIKLNDLKDTVKRINNKIDKYNLLVPILQKQMLQVNLKSLASAALAVPPDKSSASKTNRQEIAKNQDLSQGNIIQLITSIFNR</sequence>
<proteinExistence type="predicted"/>
<keyword evidence="2" id="KW-1185">Reference proteome</keyword>
<evidence type="ECO:0000313" key="2">
    <source>
        <dbReference type="Proteomes" id="UP001239111"/>
    </source>
</evidence>
<name>A0ACC2PVQ9_9HYME</name>
<protein>
    <submittedName>
        <fullName evidence="1">Uncharacterized protein</fullName>
    </submittedName>
</protein>
<dbReference type="Proteomes" id="UP001239111">
    <property type="component" value="Chromosome 1"/>
</dbReference>
<accession>A0ACC2PVQ9</accession>
<evidence type="ECO:0000313" key="1">
    <source>
        <dbReference type="EMBL" id="KAJ8686442.1"/>
    </source>
</evidence>
<gene>
    <name evidence="1" type="ORF">QAD02_022236</name>
</gene>
<comment type="caution">
    <text evidence="1">The sequence shown here is derived from an EMBL/GenBank/DDBJ whole genome shotgun (WGS) entry which is preliminary data.</text>
</comment>
<dbReference type="EMBL" id="CM056741">
    <property type="protein sequence ID" value="KAJ8686442.1"/>
    <property type="molecule type" value="Genomic_DNA"/>
</dbReference>
<organism evidence="1 2">
    <name type="scientific">Eretmocerus hayati</name>
    <dbReference type="NCBI Taxonomy" id="131215"/>
    <lineage>
        <taxon>Eukaryota</taxon>
        <taxon>Metazoa</taxon>
        <taxon>Ecdysozoa</taxon>
        <taxon>Arthropoda</taxon>
        <taxon>Hexapoda</taxon>
        <taxon>Insecta</taxon>
        <taxon>Pterygota</taxon>
        <taxon>Neoptera</taxon>
        <taxon>Endopterygota</taxon>
        <taxon>Hymenoptera</taxon>
        <taxon>Apocrita</taxon>
        <taxon>Proctotrupomorpha</taxon>
        <taxon>Chalcidoidea</taxon>
        <taxon>Aphelinidae</taxon>
        <taxon>Aphelininae</taxon>
        <taxon>Eretmocerus</taxon>
    </lineage>
</organism>